<organism evidence="15 16">
    <name type="scientific">Corallincola platygyrae</name>
    <dbReference type="NCBI Taxonomy" id="1193278"/>
    <lineage>
        <taxon>Bacteria</taxon>
        <taxon>Pseudomonadati</taxon>
        <taxon>Pseudomonadota</taxon>
        <taxon>Gammaproteobacteria</taxon>
        <taxon>Alteromonadales</taxon>
        <taxon>Psychromonadaceae</taxon>
        <taxon>Corallincola</taxon>
    </lineage>
</organism>
<evidence type="ECO:0000259" key="14">
    <source>
        <dbReference type="PROSITE" id="PS50164"/>
    </source>
</evidence>
<keyword evidence="9" id="KW-0742">SOS response</keyword>
<dbReference type="EMBL" id="JBHUHT010000012">
    <property type="protein sequence ID" value="MFD2096705.1"/>
    <property type="molecule type" value="Genomic_DNA"/>
</dbReference>
<dbReference type="EC" id="2.7.7.7" evidence="1"/>
<dbReference type="InterPro" id="IPR006054">
    <property type="entry name" value="DnaQ"/>
</dbReference>
<evidence type="ECO:0000256" key="7">
    <source>
        <dbReference type="ARBA" id="ARBA00022881"/>
    </source>
</evidence>
<dbReference type="SMART" id="SM00465">
    <property type="entry name" value="GIYc"/>
    <property type="match status" value="1"/>
</dbReference>
<evidence type="ECO:0000313" key="15">
    <source>
        <dbReference type="EMBL" id="MFD2096705.1"/>
    </source>
</evidence>
<evidence type="ECO:0000313" key="16">
    <source>
        <dbReference type="Proteomes" id="UP001597380"/>
    </source>
</evidence>
<dbReference type="PANTHER" id="PTHR30562">
    <property type="entry name" value="UVRC/OXIDOREDUCTASE"/>
    <property type="match status" value="1"/>
</dbReference>
<protein>
    <recommendedName>
        <fullName evidence="10">Excinuclease cho</fullName>
        <ecNumber evidence="1">2.7.7.7</ecNumber>
    </recommendedName>
    <alternativeName>
        <fullName evidence="12">Endonuclease cho</fullName>
    </alternativeName>
    <alternativeName>
        <fullName evidence="11">UvrC homolog protein</fullName>
    </alternativeName>
</protein>
<dbReference type="CDD" id="cd10434">
    <property type="entry name" value="GIY-YIG_UvrC_Cho"/>
    <property type="match status" value="1"/>
</dbReference>
<evidence type="ECO:0000256" key="10">
    <source>
        <dbReference type="ARBA" id="ARBA00040756"/>
    </source>
</evidence>
<dbReference type="InterPro" id="IPR013520">
    <property type="entry name" value="Ribonucl_H"/>
</dbReference>
<dbReference type="SUPFAM" id="SSF53098">
    <property type="entry name" value="Ribonuclease H-like"/>
    <property type="match status" value="1"/>
</dbReference>
<dbReference type="InterPro" id="IPR000305">
    <property type="entry name" value="GIY-YIG_endonuc"/>
</dbReference>
<keyword evidence="6 15" id="KW-0269">Exonuclease</keyword>
<evidence type="ECO:0000256" key="8">
    <source>
        <dbReference type="ARBA" id="ARBA00023204"/>
    </source>
</evidence>
<dbReference type="SMART" id="SM00479">
    <property type="entry name" value="EXOIII"/>
    <property type="match status" value="1"/>
</dbReference>
<dbReference type="InterPro" id="IPR036397">
    <property type="entry name" value="RNaseH_sf"/>
</dbReference>
<comment type="caution">
    <text evidence="15">The sequence shown here is derived from an EMBL/GenBank/DDBJ whole genome shotgun (WGS) entry which is preliminary data.</text>
</comment>
<dbReference type="CDD" id="cd06127">
    <property type="entry name" value="DEDDh"/>
    <property type="match status" value="1"/>
</dbReference>
<evidence type="ECO:0000256" key="13">
    <source>
        <dbReference type="ARBA" id="ARBA00049244"/>
    </source>
</evidence>
<dbReference type="GO" id="GO:0004527">
    <property type="term" value="F:exonuclease activity"/>
    <property type="evidence" value="ECO:0007669"/>
    <property type="project" value="UniProtKB-KW"/>
</dbReference>
<dbReference type="Proteomes" id="UP001597380">
    <property type="component" value="Unassembled WGS sequence"/>
</dbReference>
<evidence type="ECO:0000256" key="3">
    <source>
        <dbReference type="ARBA" id="ARBA00022763"/>
    </source>
</evidence>
<comment type="catalytic activity">
    <reaction evidence="13">
        <text>DNA(n) + a 2'-deoxyribonucleoside 5'-triphosphate = DNA(n+1) + diphosphate</text>
        <dbReference type="Rhea" id="RHEA:22508"/>
        <dbReference type="Rhea" id="RHEA-COMP:17339"/>
        <dbReference type="Rhea" id="RHEA-COMP:17340"/>
        <dbReference type="ChEBI" id="CHEBI:33019"/>
        <dbReference type="ChEBI" id="CHEBI:61560"/>
        <dbReference type="ChEBI" id="CHEBI:173112"/>
        <dbReference type="EC" id="2.7.7.7"/>
    </reaction>
</comment>
<dbReference type="InterPro" id="IPR035901">
    <property type="entry name" value="GIY-YIG_endonuc_sf"/>
</dbReference>
<gene>
    <name evidence="15" type="ORF">ACFSJ3_11975</name>
</gene>
<keyword evidence="4" id="KW-0228">DNA excision</keyword>
<keyword evidence="16" id="KW-1185">Reference proteome</keyword>
<evidence type="ECO:0000256" key="1">
    <source>
        <dbReference type="ARBA" id="ARBA00012417"/>
    </source>
</evidence>
<dbReference type="RefSeq" id="WP_345338902.1">
    <property type="nucleotide sequence ID" value="NZ_BAABLI010000008.1"/>
</dbReference>
<sequence length="478" mass="54168">MRMAFVDLETTGGVAVRDRIIEVAIVVTEDDKEVARWSSLVDPEQSLSPFIVDYTHITDEMLKTAPLFADVADRVAELTEGALFVAHNARFDYGFLKNEFRRLKRPWQATALCTVKLSRKLYPEFNKHNLDAIIARHDLPKVERHRAMGDVDAMLSFFRHARQHHGEEVMDQAVADLTRRPSLPPGLDPDIFEQLPTAPGVYRFFDEDGLLIYVGKSVNLSQRVLSHFSGHHQSQKGHRMTERVRHIEWTQTAGELTALLTELSEVKTHQPFFNRQLKPVKKVISYVQQADEQGYLRMVNQHGVDPLTMPHHFGLFRSQRQAQKALAGLAESHQLCLRVLGLEEGEGACFAHQLGDCKGACCGEEPAEMWNLRLNLALNSMKLMDWPWDEPMVICEHDTFSDLMGFHLIDHWVLLQSAFNAADIEAQTLVDAMDAGHPGFELDTYRLLTSHVMGGGKKFRMVPLSQFITTGFQSATTN</sequence>
<evidence type="ECO:0000256" key="11">
    <source>
        <dbReference type="ARBA" id="ARBA00042138"/>
    </source>
</evidence>
<dbReference type="PANTHER" id="PTHR30562:SF10">
    <property type="entry name" value="EXCINUCLEASE CHO"/>
    <property type="match status" value="1"/>
</dbReference>
<name>A0ABW4XM77_9GAMM</name>
<proteinExistence type="predicted"/>
<evidence type="ECO:0000256" key="5">
    <source>
        <dbReference type="ARBA" id="ARBA00022801"/>
    </source>
</evidence>
<evidence type="ECO:0000256" key="12">
    <source>
        <dbReference type="ARBA" id="ARBA00042732"/>
    </source>
</evidence>
<dbReference type="InterPro" id="IPR047296">
    <property type="entry name" value="GIY-YIG_UvrC_Cho"/>
</dbReference>
<keyword evidence="2" id="KW-0540">Nuclease</keyword>
<dbReference type="NCBIfam" id="TIGR00573">
    <property type="entry name" value="dnaq"/>
    <property type="match status" value="1"/>
</dbReference>
<reference evidence="16" key="1">
    <citation type="journal article" date="2019" name="Int. J. Syst. Evol. Microbiol.">
        <title>The Global Catalogue of Microorganisms (GCM) 10K type strain sequencing project: providing services to taxonomists for standard genome sequencing and annotation.</title>
        <authorList>
            <consortium name="The Broad Institute Genomics Platform"/>
            <consortium name="The Broad Institute Genome Sequencing Center for Infectious Disease"/>
            <person name="Wu L."/>
            <person name="Ma J."/>
        </authorList>
    </citation>
    <scope>NUCLEOTIDE SEQUENCE [LARGE SCALE GENOMIC DNA]</scope>
    <source>
        <strain evidence="16">CGMCC 1.10992</strain>
    </source>
</reference>
<keyword evidence="7" id="KW-0267">Excision nuclease</keyword>
<dbReference type="SUPFAM" id="SSF82771">
    <property type="entry name" value="GIY-YIG endonuclease"/>
    <property type="match status" value="1"/>
</dbReference>
<keyword evidence="3" id="KW-0227">DNA damage</keyword>
<evidence type="ECO:0000256" key="9">
    <source>
        <dbReference type="ARBA" id="ARBA00023236"/>
    </source>
</evidence>
<evidence type="ECO:0000256" key="2">
    <source>
        <dbReference type="ARBA" id="ARBA00022722"/>
    </source>
</evidence>
<evidence type="ECO:0000256" key="4">
    <source>
        <dbReference type="ARBA" id="ARBA00022769"/>
    </source>
</evidence>
<dbReference type="InterPro" id="IPR050066">
    <property type="entry name" value="UvrABC_protein_C"/>
</dbReference>
<dbReference type="Pfam" id="PF01541">
    <property type="entry name" value="GIY-YIG"/>
    <property type="match status" value="1"/>
</dbReference>
<dbReference type="InterPro" id="IPR012337">
    <property type="entry name" value="RNaseH-like_sf"/>
</dbReference>
<dbReference type="Gene3D" id="3.40.1440.10">
    <property type="entry name" value="GIY-YIG endonuclease"/>
    <property type="match status" value="1"/>
</dbReference>
<keyword evidence="5" id="KW-0378">Hydrolase</keyword>
<dbReference type="Gene3D" id="3.30.420.10">
    <property type="entry name" value="Ribonuclease H-like superfamily/Ribonuclease H"/>
    <property type="match status" value="1"/>
</dbReference>
<feature type="domain" description="GIY-YIG" evidence="14">
    <location>
        <begin position="197"/>
        <end position="275"/>
    </location>
</feature>
<dbReference type="Pfam" id="PF00929">
    <property type="entry name" value="RNase_T"/>
    <property type="match status" value="1"/>
</dbReference>
<accession>A0ABW4XM77</accession>
<evidence type="ECO:0000256" key="6">
    <source>
        <dbReference type="ARBA" id="ARBA00022839"/>
    </source>
</evidence>
<keyword evidence="8" id="KW-0234">DNA repair</keyword>
<dbReference type="PROSITE" id="PS50164">
    <property type="entry name" value="GIY_YIG"/>
    <property type="match status" value="1"/>
</dbReference>